<dbReference type="SUPFAM" id="SSF47781">
    <property type="entry name" value="RuvA domain 2-like"/>
    <property type="match status" value="1"/>
</dbReference>
<comment type="similarity">
    <text evidence="6">Belongs to the UPF0758 family.</text>
</comment>
<dbReference type="PROSITE" id="PS50249">
    <property type="entry name" value="MPN"/>
    <property type="match status" value="1"/>
</dbReference>
<dbReference type="InterPro" id="IPR001405">
    <property type="entry name" value="UPF0758"/>
</dbReference>
<dbReference type="Pfam" id="PF04002">
    <property type="entry name" value="RadC"/>
    <property type="match status" value="1"/>
</dbReference>
<gene>
    <name evidence="8" type="ORF">BKK80_17580</name>
</gene>
<dbReference type="Gene3D" id="1.10.150.20">
    <property type="entry name" value="5' to 3' exonuclease, C-terminal subdomain"/>
    <property type="match status" value="1"/>
</dbReference>
<dbReference type="Proteomes" id="UP000177515">
    <property type="component" value="Chromosome 1"/>
</dbReference>
<dbReference type="InterPro" id="IPR010994">
    <property type="entry name" value="RuvA_2-like"/>
</dbReference>
<dbReference type="InterPro" id="IPR046778">
    <property type="entry name" value="UPF0758_N"/>
</dbReference>
<evidence type="ECO:0000313" key="8">
    <source>
        <dbReference type="EMBL" id="AOZ07434.1"/>
    </source>
</evidence>
<evidence type="ECO:0000256" key="6">
    <source>
        <dbReference type="RuleBase" id="RU003797"/>
    </source>
</evidence>
<keyword evidence="4" id="KW-0862">Zinc</keyword>
<dbReference type="NCBIfam" id="NF000642">
    <property type="entry name" value="PRK00024.1"/>
    <property type="match status" value="1"/>
</dbReference>
<dbReference type="PANTHER" id="PTHR30471:SF3">
    <property type="entry name" value="UPF0758 PROTEIN YEES-RELATED"/>
    <property type="match status" value="1"/>
</dbReference>
<dbReference type="InterPro" id="IPR025657">
    <property type="entry name" value="RadC_JAB"/>
</dbReference>
<evidence type="ECO:0000256" key="3">
    <source>
        <dbReference type="ARBA" id="ARBA00022801"/>
    </source>
</evidence>
<sequence length="224" mass="24583">MPITDWPADERPREKLLLNGAASLSDAELLAVFLRVGVAGKTAVDLARELLRGFGSLSRLFGADAQALARVRGMGRAKYAQLQAALELTRRALAEDLRLATDLSSPQAVRDYLRLSIAHLPYEVFMCLFLDARNRLLASEELFRGTLTHTSVYPREVARHALMHNAAAVIVAHNHPSGTATPSRSDLDMTRSLARALALVDVQVLDHFIVTSSTAYSLAEHQQM</sequence>
<dbReference type="Gene3D" id="3.40.140.10">
    <property type="entry name" value="Cytidine Deaminase, domain 2"/>
    <property type="match status" value="1"/>
</dbReference>
<dbReference type="EMBL" id="CP017754">
    <property type="protein sequence ID" value="AOZ07434.1"/>
    <property type="molecule type" value="Genomic_DNA"/>
</dbReference>
<dbReference type="InterPro" id="IPR020891">
    <property type="entry name" value="UPF0758_CS"/>
</dbReference>
<evidence type="ECO:0000313" key="9">
    <source>
        <dbReference type="Proteomes" id="UP000177515"/>
    </source>
</evidence>
<reference evidence="8 9" key="1">
    <citation type="submission" date="2016-10" db="EMBL/GenBank/DDBJ databases">
        <title>Complete genome sequences of three Cupriavidus strains isolated from various Malaysian environments.</title>
        <authorList>
            <person name="Abdullah A.A.-A."/>
            <person name="Shafie N.A.H."/>
            <person name="Lau N.S."/>
        </authorList>
    </citation>
    <scope>NUCLEOTIDE SEQUENCE [LARGE SCALE GENOMIC DNA]</scope>
    <source>
        <strain evidence="8 9">USMAA1020</strain>
    </source>
</reference>
<evidence type="ECO:0000256" key="4">
    <source>
        <dbReference type="ARBA" id="ARBA00022833"/>
    </source>
</evidence>
<dbReference type="Pfam" id="PF20582">
    <property type="entry name" value="UPF0758_N"/>
    <property type="match status" value="1"/>
</dbReference>
<dbReference type="PROSITE" id="PS01302">
    <property type="entry name" value="UPF0758"/>
    <property type="match status" value="1"/>
</dbReference>
<dbReference type="NCBIfam" id="TIGR00608">
    <property type="entry name" value="radc"/>
    <property type="match status" value="1"/>
</dbReference>
<keyword evidence="2" id="KW-0479">Metal-binding</keyword>
<dbReference type="InterPro" id="IPR037518">
    <property type="entry name" value="MPN"/>
</dbReference>
<name>A0ABN4TM84_9BURK</name>
<keyword evidence="1" id="KW-0645">Protease</keyword>
<evidence type="ECO:0000256" key="1">
    <source>
        <dbReference type="ARBA" id="ARBA00022670"/>
    </source>
</evidence>
<keyword evidence="3" id="KW-0378">Hydrolase</keyword>
<organism evidence="8 9">
    <name type="scientific">Cupriavidus malaysiensis</name>
    <dbReference type="NCBI Taxonomy" id="367825"/>
    <lineage>
        <taxon>Bacteria</taxon>
        <taxon>Pseudomonadati</taxon>
        <taxon>Pseudomonadota</taxon>
        <taxon>Betaproteobacteria</taxon>
        <taxon>Burkholderiales</taxon>
        <taxon>Burkholderiaceae</taxon>
        <taxon>Cupriavidus</taxon>
    </lineage>
</organism>
<evidence type="ECO:0000256" key="5">
    <source>
        <dbReference type="ARBA" id="ARBA00023049"/>
    </source>
</evidence>
<keyword evidence="5" id="KW-0482">Metalloprotease</keyword>
<proteinExistence type="inferred from homology"/>
<dbReference type="CDD" id="cd08071">
    <property type="entry name" value="MPN_DUF2466"/>
    <property type="match status" value="1"/>
</dbReference>
<dbReference type="PANTHER" id="PTHR30471">
    <property type="entry name" value="DNA REPAIR PROTEIN RADC"/>
    <property type="match status" value="1"/>
</dbReference>
<dbReference type="SUPFAM" id="SSF102712">
    <property type="entry name" value="JAB1/MPN domain"/>
    <property type="match status" value="1"/>
</dbReference>
<evidence type="ECO:0000259" key="7">
    <source>
        <dbReference type="PROSITE" id="PS50249"/>
    </source>
</evidence>
<evidence type="ECO:0000256" key="2">
    <source>
        <dbReference type="ARBA" id="ARBA00022723"/>
    </source>
</evidence>
<accession>A0ABN4TM84</accession>
<feature type="domain" description="MPN" evidence="7">
    <location>
        <begin position="102"/>
        <end position="224"/>
    </location>
</feature>
<keyword evidence="9" id="KW-1185">Reference proteome</keyword>
<dbReference type="RefSeq" id="WP_071015160.1">
    <property type="nucleotide sequence ID" value="NZ_CP017754.1"/>
</dbReference>
<protein>
    <recommendedName>
        <fullName evidence="7">MPN domain-containing protein</fullName>
    </recommendedName>
</protein>